<evidence type="ECO:0000256" key="5">
    <source>
        <dbReference type="ARBA" id="ARBA00022695"/>
    </source>
</evidence>
<keyword evidence="8" id="KW-1208">Phospholipid metabolism</keyword>
<dbReference type="InterPro" id="IPR014729">
    <property type="entry name" value="Rossmann-like_a/b/a_fold"/>
</dbReference>
<gene>
    <name evidence="16" type="ORF">HJC23_010145</name>
</gene>
<comment type="pathway">
    <text evidence="9">Phospholipid metabolism; phosphatidylethanolamine biosynthesis; phosphatidylethanolamine from ethanolamine: step 2/3.</text>
</comment>
<evidence type="ECO:0000313" key="16">
    <source>
        <dbReference type="EMBL" id="KAL3777343.1"/>
    </source>
</evidence>
<feature type="domain" description="Cytidyltransferase-like" evidence="15">
    <location>
        <begin position="362"/>
        <end position="476"/>
    </location>
</feature>
<evidence type="ECO:0000259" key="15">
    <source>
        <dbReference type="Pfam" id="PF01467"/>
    </source>
</evidence>
<dbReference type="Proteomes" id="UP001516023">
    <property type="component" value="Unassembled WGS sequence"/>
</dbReference>
<feature type="region of interest" description="Disordered" evidence="13">
    <location>
        <begin position="296"/>
        <end position="324"/>
    </location>
</feature>
<accession>A0ABD3NN68</accession>
<dbReference type="InterPro" id="IPR044608">
    <property type="entry name" value="Ect1/PCYT2"/>
</dbReference>
<keyword evidence="12" id="KW-0175">Coiled coil</keyword>
<keyword evidence="6" id="KW-0443">Lipid metabolism</keyword>
<dbReference type="EC" id="2.7.7.14" evidence="10"/>
<dbReference type="EMBL" id="JABMIG020000451">
    <property type="protein sequence ID" value="KAL3777343.1"/>
    <property type="molecule type" value="Genomic_DNA"/>
</dbReference>
<dbReference type="NCBIfam" id="TIGR00125">
    <property type="entry name" value="cyt_tran_rel"/>
    <property type="match status" value="2"/>
</dbReference>
<proteinExistence type="inferred from homology"/>
<dbReference type="SUPFAM" id="SSF52374">
    <property type="entry name" value="Nucleotidylyl transferase"/>
    <property type="match status" value="2"/>
</dbReference>
<keyword evidence="5" id="KW-0548">Nucleotidyltransferase</keyword>
<comment type="similarity">
    <text evidence="2">Belongs to the cytidylyltransferase family.</text>
</comment>
<evidence type="ECO:0000256" key="10">
    <source>
        <dbReference type="ARBA" id="ARBA00024221"/>
    </source>
</evidence>
<dbReference type="Gene3D" id="3.40.50.620">
    <property type="entry name" value="HUPs"/>
    <property type="match status" value="2"/>
</dbReference>
<evidence type="ECO:0000256" key="7">
    <source>
        <dbReference type="ARBA" id="ARBA00023209"/>
    </source>
</evidence>
<feature type="coiled-coil region" evidence="12">
    <location>
        <begin position="89"/>
        <end position="116"/>
    </location>
</feature>
<keyword evidence="7" id="KW-0594">Phospholipid biosynthesis</keyword>
<evidence type="ECO:0000256" key="13">
    <source>
        <dbReference type="SAM" id="MobiDB-lite"/>
    </source>
</evidence>
<evidence type="ECO:0000256" key="11">
    <source>
        <dbReference type="ARBA" id="ARBA00031473"/>
    </source>
</evidence>
<dbReference type="GO" id="GO:0008654">
    <property type="term" value="P:phospholipid biosynthetic process"/>
    <property type="evidence" value="ECO:0007669"/>
    <property type="project" value="UniProtKB-KW"/>
</dbReference>
<dbReference type="AlphaFoldDB" id="A0ABD3NN68"/>
<dbReference type="CDD" id="cd02174">
    <property type="entry name" value="CCT"/>
    <property type="match status" value="1"/>
</dbReference>
<evidence type="ECO:0000256" key="3">
    <source>
        <dbReference type="ARBA" id="ARBA00022516"/>
    </source>
</evidence>
<dbReference type="GO" id="GO:0004306">
    <property type="term" value="F:ethanolamine-phosphate cytidylyltransferase activity"/>
    <property type="evidence" value="ECO:0007669"/>
    <property type="project" value="UniProtKB-EC"/>
</dbReference>
<evidence type="ECO:0000256" key="14">
    <source>
        <dbReference type="SAM" id="SignalP"/>
    </source>
</evidence>
<evidence type="ECO:0000256" key="4">
    <source>
        <dbReference type="ARBA" id="ARBA00022679"/>
    </source>
</evidence>
<evidence type="ECO:0000313" key="17">
    <source>
        <dbReference type="Proteomes" id="UP001516023"/>
    </source>
</evidence>
<evidence type="ECO:0000256" key="9">
    <source>
        <dbReference type="ARBA" id="ARBA00024191"/>
    </source>
</evidence>
<dbReference type="InterPro" id="IPR004821">
    <property type="entry name" value="Cyt_trans-like"/>
</dbReference>
<comment type="caution">
    <text evidence="16">The sequence shown here is derived from an EMBL/GenBank/DDBJ whole genome shotgun (WGS) entry which is preliminary data.</text>
</comment>
<dbReference type="InterPro" id="IPR041723">
    <property type="entry name" value="CCT"/>
</dbReference>
<feature type="chain" id="PRO_5044837597" description="ethanolamine-phosphate cytidylyltransferase" evidence="14">
    <location>
        <begin position="32"/>
        <end position="532"/>
    </location>
</feature>
<keyword evidence="3" id="KW-0444">Lipid biosynthesis</keyword>
<feature type="signal peptide" evidence="14">
    <location>
        <begin position="1"/>
        <end position="31"/>
    </location>
</feature>
<keyword evidence="14" id="KW-0732">Signal</keyword>
<keyword evidence="17" id="KW-1185">Reference proteome</keyword>
<feature type="domain" description="Cytidyltransferase-like" evidence="15">
    <location>
        <begin position="139"/>
        <end position="266"/>
    </location>
</feature>
<evidence type="ECO:0000256" key="12">
    <source>
        <dbReference type="SAM" id="Coils"/>
    </source>
</evidence>
<organism evidence="16 17">
    <name type="scientific">Cyclotella cryptica</name>
    <dbReference type="NCBI Taxonomy" id="29204"/>
    <lineage>
        <taxon>Eukaryota</taxon>
        <taxon>Sar</taxon>
        <taxon>Stramenopiles</taxon>
        <taxon>Ochrophyta</taxon>
        <taxon>Bacillariophyta</taxon>
        <taxon>Coscinodiscophyceae</taxon>
        <taxon>Thalassiosirophycidae</taxon>
        <taxon>Stephanodiscales</taxon>
        <taxon>Stephanodiscaceae</taxon>
        <taxon>Cyclotella</taxon>
    </lineage>
</organism>
<keyword evidence="4" id="KW-0808">Transferase</keyword>
<feature type="compositionally biased region" description="Acidic residues" evidence="13">
    <location>
        <begin position="310"/>
        <end position="319"/>
    </location>
</feature>
<dbReference type="PANTHER" id="PTHR45780:SF2">
    <property type="entry name" value="ETHANOLAMINE-PHOSPHATE CYTIDYLYLTRANSFERASE"/>
    <property type="match status" value="1"/>
</dbReference>
<evidence type="ECO:0000256" key="1">
    <source>
        <dbReference type="ARBA" id="ARBA00005189"/>
    </source>
</evidence>
<reference evidence="16 17" key="1">
    <citation type="journal article" date="2020" name="G3 (Bethesda)">
        <title>Improved Reference Genome for Cyclotella cryptica CCMP332, a Model for Cell Wall Morphogenesis, Salinity Adaptation, and Lipid Production in Diatoms (Bacillariophyta).</title>
        <authorList>
            <person name="Roberts W.R."/>
            <person name="Downey K.M."/>
            <person name="Ruck E.C."/>
            <person name="Traller J.C."/>
            <person name="Alverson A.J."/>
        </authorList>
    </citation>
    <scope>NUCLEOTIDE SEQUENCE [LARGE SCALE GENOMIC DNA]</scope>
    <source>
        <strain evidence="16 17">CCMP332</strain>
    </source>
</reference>
<evidence type="ECO:0000256" key="8">
    <source>
        <dbReference type="ARBA" id="ARBA00023264"/>
    </source>
</evidence>
<dbReference type="PANTHER" id="PTHR45780">
    <property type="entry name" value="ETHANOLAMINE-PHOSPHATE CYTIDYLYLTRANSFERASE"/>
    <property type="match status" value="1"/>
</dbReference>
<evidence type="ECO:0000256" key="2">
    <source>
        <dbReference type="ARBA" id="ARBA00010101"/>
    </source>
</evidence>
<comment type="pathway">
    <text evidence="1">Lipid metabolism.</text>
</comment>
<dbReference type="Pfam" id="PF01467">
    <property type="entry name" value="CTP_transf_like"/>
    <property type="match status" value="2"/>
</dbReference>
<name>A0ABD3NN68_9STRA</name>
<evidence type="ECO:0000256" key="6">
    <source>
        <dbReference type="ARBA" id="ARBA00023098"/>
    </source>
</evidence>
<protein>
    <recommendedName>
        <fullName evidence="10">ethanolamine-phosphate cytidylyltransferase</fullName>
        <ecNumber evidence="10">2.7.7.14</ecNumber>
    </recommendedName>
    <alternativeName>
        <fullName evidence="11">CTP:phosphoethanolamine cytidylyltransferase</fullName>
    </alternativeName>
</protein>
<sequence>MKRPDMPPKSTSVTPLSVFLSLRSFLLQTLTAHPAVTTSVAHINVALLRVGIPEKSLLTNEEFVLTSTAGVVTLVGYYLLFGGRHGRRRRRLAEELLEAQRQVHLLEEKLLLAKRQDILASTPTRPSSKQQPRQIRIFMDGAFDVMHYGHMNAFRLGRSLGTYLIVGVNSDASITRCKGPPLMKDSERLTMVEGCKFVDEVVPDCPYIMTAEYLEYIFNTYEVDYVVHGDDPCIVDGKDVYAAAKKRGRYRSIPRTEGVSTTDIVGRMLLMTKDHHFLRRSRGNSVGSAVSVSGMLDGGPEEEDCRRGEDDDSDNEILNEESGYYGRTPLGHQSKFLTTTNLLRLFSAGVKPPEEGMKVVYVDGAWDMFHCGHVEFLKEASKRGDYLIVGIHGDAAVNKRRGGNLPLMNLHERVLSVLGCKYMNDVLIDAPLEITPDMIASLKISEVVHGTESDSSCIENPADRYRYPKEMGILRQIPSPSHFKLMDIIHRIQKKQEEFQKKIERKKKAEREWFENKYQPAINGSHANGVQN</sequence>